<feature type="compositionally biased region" description="Basic and acidic residues" evidence="1">
    <location>
        <begin position="87"/>
        <end position="102"/>
    </location>
</feature>
<organism evidence="2 3">
    <name type="scientific">Panicum hallii var. hallii</name>
    <dbReference type="NCBI Taxonomy" id="1504633"/>
    <lineage>
        <taxon>Eukaryota</taxon>
        <taxon>Viridiplantae</taxon>
        <taxon>Streptophyta</taxon>
        <taxon>Embryophyta</taxon>
        <taxon>Tracheophyta</taxon>
        <taxon>Spermatophyta</taxon>
        <taxon>Magnoliopsida</taxon>
        <taxon>Liliopsida</taxon>
        <taxon>Poales</taxon>
        <taxon>Poaceae</taxon>
        <taxon>PACMAD clade</taxon>
        <taxon>Panicoideae</taxon>
        <taxon>Panicodae</taxon>
        <taxon>Paniceae</taxon>
        <taxon>Panicinae</taxon>
        <taxon>Panicum</taxon>
        <taxon>Panicum sect. Panicum</taxon>
    </lineage>
</organism>
<dbReference type="Gramene" id="PUZ66332">
    <property type="protein sequence ID" value="PUZ66332"/>
    <property type="gene ID" value="GQ55_3G299400"/>
</dbReference>
<dbReference type="Proteomes" id="UP000244336">
    <property type="component" value="Chromosome 3"/>
</dbReference>
<name>A0A2T7EES3_9POAL</name>
<keyword evidence="3" id="KW-1185">Reference proteome</keyword>
<protein>
    <submittedName>
        <fullName evidence="2">Uncharacterized protein</fullName>
    </submittedName>
</protein>
<accession>A0A2T7EES3</accession>
<feature type="region of interest" description="Disordered" evidence="1">
    <location>
        <begin position="1"/>
        <end position="111"/>
    </location>
</feature>
<dbReference type="EMBL" id="CM009751">
    <property type="protein sequence ID" value="PUZ66332.1"/>
    <property type="molecule type" value="Genomic_DNA"/>
</dbReference>
<gene>
    <name evidence="2" type="ORF">GQ55_3G299400</name>
</gene>
<proteinExistence type="predicted"/>
<feature type="compositionally biased region" description="Low complexity" evidence="1">
    <location>
        <begin position="1"/>
        <end position="16"/>
    </location>
</feature>
<reference evidence="2 3" key="1">
    <citation type="submission" date="2018-04" db="EMBL/GenBank/DDBJ databases">
        <title>WGS assembly of Panicum hallii var. hallii HAL2.</title>
        <authorList>
            <person name="Lovell J."/>
            <person name="Jenkins J."/>
            <person name="Lowry D."/>
            <person name="Mamidi S."/>
            <person name="Sreedasyam A."/>
            <person name="Weng X."/>
            <person name="Barry K."/>
            <person name="Bonette J."/>
            <person name="Campitelli B."/>
            <person name="Daum C."/>
            <person name="Gordon S."/>
            <person name="Gould B."/>
            <person name="Lipzen A."/>
            <person name="MacQueen A."/>
            <person name="Palacio-Mejia J."/>
            <person name="Plott C."/>
            <person name="Shakirov E."/>
            <person name="Shu S."/>
            <person name="Yoshinaga Y."/>
            <person name="Zane M."/>
            <person name="Rokhsar D."/>
            <person name="Grimwood J."/>
            <person name="Schmutz J."/>
            <person name="Juenger T."/>
        </authorList>
    </citation>
    <scope>NUCLEOTIDE SEQUENCE [LARGE SCALE GENOMIC DNA]</scope>
    <source>
        <strain evidence="3">cv. HAL2</strain>
    </source>
</reference>
<evidence type="ECO:0000256" key="1">
    <source>
        <dbReference type="SAM" id="MobiDB-lite"/>
    </source>
</evidence>
<evidence type="ECO:0000313" key="3">
    <source>
        <dbReference type="Proteomes" id="UP000244336"/>
    </source>
</evidence>
<evidence type="ECO:0000313" key="2">
    <source>
        <dbReference type="EMBL" id="PUZ66332.1"/>
    </source>
</evidence>
<sequence>MPLLSPPARAAPSVSQPGGGVQAEVEQSSSRRGALERRRSSGAAQIRAAARAEEGRRWRGSPGAYGRSSCAWCGAAGGPARGAVQDAHGRADPGVREAEARRCGPRGARVG</sequence>
<dbReference type="AlphaFoldDB" id="A0A2T7EES3"/>